<evidence type="ECO:0000313" key="3">
    <source>
        <dbReference type="Proteomes" id="UP000807850"/>
    </source>
</evidence>
<dbReference type="InterPro" id="IPR029063">
    <property type="entry name" value="SAM-dependent_MTases_sf"/>
</dbReference>
<dbReference type="SUPFAM" id="SSF53335">
    <property type="entry name" value="S-adenosyl-L-methionine-dependent methyltransferases"/>
    <property type="match status" value="1"/>
</dbReference>
<comment type="caution">
    <text evidence="2">The sequence shown here is derived from an EMBL/GenBank/DDBJ whole genome shotgun (WGS) entry which is preliminary data.</text>
</comment>
<dbReference type="EMBL" id="JACQAY010000182">
    <property type="protein sequence ID" value="MBI3539770.1"/>
    <property type="molecule type" value="Genomic_DNA"/>
</dbReference>
<accession>A0A9D6LA20</accession>
<dbReference type="AlphaFoldDB" id="A0A9D6LA20"/>
<keyword evidence="2" id="KW-0489">Methyltransferase</keyword>
<reference evidence="2" key="1">
    <citation type="submission" date="2020-07" db="EMBL/GenBank/DDBJ databases">
        <title>Huge and variable diversity of episymbiotic CPR bacteria and DPANN archaea in groundwater ecosystems.</title>
        <authorList>
            <person name="He C.Y."/>
            <person name="Keren R."/>
            <person name="Whittaker M."/>
            <person name="Farag I.F."/>
            <person name="Doudna J."/>
            <person name="Cate J.H.D."/>
            <person name="Banfield J.F."/>
        </authorList>
    </citation>
    <scope>NUCLEOTIDE SEQUENCE</scope>
    <source>
        <strain evidence="2">NC_groundwater_928_Pr1_S-0.2um_72_17</strain>
    </source>
</reference>
<evidence type="ECO:0000313" key="2">
    <source>
        <dbReference type="EMBL" id="MBI3539770.1"/>
    </source>
</evidence>
<proteinExistence type="predicted"/>
<feature type="domain" description="Methyltransferase" evidence="1">
    <location>
        <begin position="40"/>
        <end position="135"/>
    </location>
</feature>
<protein>
    <submittedName>
        <fullName evidence="2">Class I SAM-dependent methyltransferase</fullName>
    </submittedName>
</protein>
<evidence type="ECO:0000259" key="1">
    <source>
        <dbReference type="Pfam" id="PF13649"/>
    </source>
</evidence>
<sequence>MDARDIEGYVQPERYDFIYSWYRDDLEFYVERAKAAGGPVLECGCGTGRILLPTLQTGVDIEGIDIHPGMIEVLQRKAAALGLAPRVQVADMRDFTLPRRFPLVTIPFRAFMHLTTTADQLAALGRIRAHLAQGGVLVYNLWFPSFERIASAGDELEMEREWDDPESGLPVAIYARNHYDRVRQVLKGEREVRVSDARGYVAETLRDRLTLRWTFVPEMELLLQAAGFSRWALSGGFDGAPYTTHAQEMVWTAWA</sequence>
<dbReference type="Pfam" id="PF13649">
    <property type="entry name" value="Methyltransf_25"/>
    <property type="match status" value="1"/>
</dbReference>
<gene>
    <name evidence="2" type="ORF">HY076_05815</name>
</gene>
<dbReference type="Gene3D" id="3.40.50.150">
    <property type="entry name" value="Vaccinia Virus protein VP39"/>
    <property type="match status" value="1"/>
</dbReference>
<organism evidence="2 3">
    <name type="scientific">Eiseniibacteriota bacterium</name>
    <dbReference type="NCBI Taxonomy" id="2212470"/>
    <lineage>
        <taxon>Bacteria</taxon>
        <taxon>Candidatus Eiseniibacteriota</taxon>
    </lineage>
</organism>
<keyword evidence="2" id="KW-0808">Transferase</keyword>
<dbReference type="InterPro" id="IPR041698">
    <property type="entry name" value="Methyltransf_25"/>
</dbReference>
<dbReference type="GO" id="GO:0032259">
    <property type="term" value="P:methylation"/>
    <property type="evidence" value="ECO:0007669"/>
    <property type="project" value="UniProtKB-KW"/>
</dbReference>
<dbReference type="GO" id="GO:0008168">
    <property type="term" value="F:methyltransferase activity"/>
    <property type="evidence" value="ECO:0007669"/>
    <property type="project" value="UniProtKB-KW"/>
</dbReference>
<dbReference type="Gene3D" id="2.20.130.10">
    <property type="entry name" value="CAC2371-like domains"/>
    <property type="match status" value="1"/>
</dbReference>
<name>A0A9D6LA20_UNCEI</name>
<dbReference type="Proteomes" id="UP000807850">
    <property type="component" value="Unassembled WGS sequence"/>
</dbReference>
<dbReference type="CDD" id="cd02440">
    <property type="entry name" value="AdoMet_MTases"/>
    <property type="match status" value="1"/>
</dbReference>